<reference evidence="11" key="3">
    <citation type="submission" date="2021-01" db="UniProtKB">
        <authorList>
            <consortium name="EnsemblMetazoa"/>
        </authorList>
    </citation>
    <scope>IDENTIFICATION</scope>
    <source>
        <strain evidence="11">PEST</strain>
    </source>
</reference>
<feature type="transmembrane region" description="Helical" evidence="10">
    <location>
        <begin position="1203"/>
        <end position="1221"/>
    </location>
</feature>
<dbReference type="GO" id="GO:0035725">
    <property type="term" value="P:sodium ion transmembrane transport"/>
    <property type="evidence" value="ECO:0000318"/>
    <property type="project" value="GO_Central"/>
</dbReference>
<feature type="transmembrane region" description="Helical" evidence="10">
    <location>
        <begin position="1170"/>
        <end position="1191"/>
    </location>
</feature>
<reference evidence="11 12" key="2">
    <citation type="journal article" date="2004" name="Trends Parasitol.">
        <title>The Anopheles gambiae genome: an update.</title>
        <authorList>
            <person name="Mongin E."/>
            <person name="Louis C."/>
            <person name="Holt R.A."/>
            <person name="Birney E."/>
            <person name="Collins F.H."/>
        </authorList>
    </citation>
    <scope>NUCLEOTIDE SEQUENCE [LARGE SCALE GENOMIC DNA]</scope>
    <source>
        <strain evidence="11 12">PEST</strain>
    </source>
</reference>
<evidence type="ECO:0008006" key="13">
    <source>
        <dbReference type="Google" id="ProtNLM"/>
    </source>
</evidence>
<evidence type="ECO:0000256" key="8">
    <source>
        <dbReference type="PIRSR" id="PIRSR600175-1"/>
    </source>
</evidence>
<feature type="compositionally biased region" description="Acidic residues" evidence="9">
    <location>
        <begin position="138"/>
        <end position="147"/>
    </location>
</feature>
<dbReference type="PRINTS" id="PR00176">
    <property type="entry name" value="NANEUSMPORT"/>
</dbReference>
<keyword evidence="8" id="KW-0915">Sodium</keyword>
<dbReference type="GO" id="GO:0005283">
    <property type="term" value="F:amino acid:sodium symporter activity"/>
    <property type="evidence" value="ECO:0000318"/>
    <property type="project" value="GO_Central"/>
</dbReference>
<protein>
    <recommendedName>
        <fullName evidence="13">Sodium-neurotransmitter symporter</fullName>
    </recommendedName>
</protein>
<feature type="region of interest" description="Disordered" evidence="9">
    <location>
        <begin position="80"/>
        <end position="103"/>
    </location>
</feature>
<feature type="region of interest" description="Disordered" evidence="9">
    <location>
        <begin position="1470"/>
        <end position="1509"/>
    </location>
</feature>
<keyword evidence="5" id="KW-0769">Symport</keyword>
<feature type="compositionally biased region" description="Basic and acidic residues" evidence="9">
    <location>
        <begin position="361"/>
        <end position="392"/>
    </location>
</feature>
<evidence type="ECO:0000256" key="5">
    <source>
        <dbReference type="ARBA" id="ARBA00022847"/>
    </source>
</evidence>
<feature type="region of interest" description="Disordered" evidence="9">
    <location>
        <begin position="1636"/>
        <end position="1664"/>
    </location>
</feature>
<feature type="binding site" evidence="8">
    <location>
        <position position="770"/>
    </location>
    <ligand>
        <name>Na(+)</name>
        <dbReference type="ChEBI" id="CHEBI:29101"/>
        <label>1</label>
    </ligand>
</feature>
<feature type="region of interest" description="Disordered" evidence="9">
    <location>
        <begin position="1397"/>
        <end position="1453"/>
    </location>
</feature>
<feature type="transmembrane region" description="Helical" evidence="10">
    <location>
        <begin position="828"/>
        <end position="854"/>
    </location>
</feature>
<name>A0A1S4H8V5_ANOGA</name>
<keyword evidence="8" id="KW-0479">Metal-binding</keyword>
<proteinExistence type="inferred from homology"/>
<evidence type="ECO:0000256" key="4">
    <source>
        <dbReference type="ARBA" id="ARBA00022692"/>
    </source>
</evidence>
<feature type="region of interest" description="Disordered" evidence="9">
    <location>
        <begin position="349"/>
        <end position="421"/>
    </location>
</feature>
<feature type="region of interest" description="Disordered" evidence="9">
    <location>
        <begin position="124"/>
        <end position="179"/>
    </location>
</feature>
<dbReference type="FunCoup" id="A0A1S4H8V5">
    <property type="interactions" value="91"/>
</dbReference>
<feature type="transmembrane region" description="Helical" evidence="10">
    <location>
        <begin position="1233"/>
        <end position="1255"/>
    </location>
</feature>
<keyword evidence="4 10" id="KW-0812">Transmembrane</keyword>
<keyword evidence="6 10" id="KW-1133">Transmembrane helix</keyword>
<feature type="compositionally biased region" description="Basic and acidic residues" evidence="9">
    <location>
        <begin position="170"/>
        <end position="179"/>
    </location>
</feature>
<evidence type="ECO:0000256" key="1">
    <source>
        <dbReference type="ARBA" id="ARBA00004141"/>
    </source>
</evidence>
<keyword evidence="7 10" id="KW-0472">Membrane</keyword>
<feature type="transmembrane region" description="Helical" evidence="10">
    <location>
        <begin position="968"/>
        <end position="989"/>
    </location>
</feature>
<evidence type="ECO:0000313" key="12">
    <source>
        <dbReference type="Proteomes" id="UP000007062"/>
    </source>
</evidence>
<organism evidence="11 12">
    <name type="scientific">Anopheles gambiae</name>
    <name type="common">African malaria mosquito</name>
    <dbReference type="NCBI Taxonomy" id="7165"/>
    <lineage>
        <taxon>Eukaryota</taxon>
        <taxon>Metazoa</taxon>
        <taxon>Ecdysozoa</taxon>
        <taxon>Arthropoda</taxon>
        <taxon>Hexapoda</taxon>
        <taxon>Insecta</taxon>
        <taxon>Pterygota</taxon>
        <taxon>Neoptera</taxon>
        <taxon>Endopterygota</taxon>
        <taxon>Diptera</taxon>
        <taxon>Nematocera</taxon>
        <taxon>Culicoidea</taxon>
        <taxon>Culicidae</taxon>
        <taxon>Anophelinae</taxon>
        <taxon>Anopheles</taxon>
    </lineage>
</organism>
<accession>A0A1S4H8V5</accession>
<dbReference type="VEuPathDB" id="VectorBase:AGAP012290"/>
<dbReference type="GO" id="GO:0046872">
    <property type="term" value="F:metal ion binding"/>
    <property type="evidence" value="ECO:0007669"/>
    <property type="project" value="UniProtKB-KW"/>
</dbReference>
<dbReference type="InterPro" id="IPR000175">
    <property type="entry name" value="Na/ntran_symport"/>
</dbReference>
<reference evidence="11 12" key="1">
    <citation type="journal article" date="2002" name="Science">
        <title>The genome sequence of the malaria mosquito Anopheles gambiae.</title>
        <authorList>
            <person name="Holt R.A."/>
            <person name="Subramanian G.M."/>
            <person name="Halpern A."/>
            <person name="Sutton G.G."/>
            <person name="Charlab R."/>
            <person name="Nusskern D.R."/>
            <person name="Wincker P."/>
            <person name="Clark A.G."/>
            <person name="Ribeiro J.M."/>
            <person name="Wides R."/>
            <person name="Salzberg S.L."/>
            <person name="Loftus B."/>
            <person name="Yandell M."/>
            <person name="Majoros W.H."/>
            <person name="Rusch D.B."/>
            <person name="Lai Z."/>
            <person name="Kraft C.L."/>
            <person name="Abril J.F."/>
            <person name="Anthouard V."/>
            <person name="Arensburger P."/>
            <person name="Atkinson P.W."/>
            <person name="Baden H."/>
            <person name="de Berardinis V."/>
            <person name="Baldwin D."/>
            <person name="Benes V."/>
            <person name="Biedler J."/>
            <person name="Blass C."/>
            <person name="Bolanos R."/>
            <person name="Boscus D."/>
            <person name="Barnstead M."/>
            <person name="Cai S."/>
            <person name="Center A."/>
            <person name="Chaturverdi K."/>
            <person name="Christophides G.K."/>
            <person name="Chrystal M.A."/>
            <person name="Clamp M."/>
            <person name="Cravchik A."/>
            <person name="Curwen V."/>
            <person name="Dana A."/>
            <person name="Delcher A."/>
            <person name="Dew I."/>
            <person name="Evans C.A."/>
            <person name="Flanigan M."/>
            <person name="Grundschober-Freimoser A."/>
            <person name="Friedli L."/>
            <person name="Gu Z."/>
            <person name="Guan P."/>
            <person name="Guigo R."/>
            <person name="Hillenmeyer M.E."/>
            <person name="Hladun S.L."/>
            <person name="Hogan J.R."/>
            <person name="Hong Y.S."/>
            <person name="Hoover J."/>
            <person name="Jaillon O."/>
            <person name="Ke Z."/>
            <person name="Kodira C."/>
            <person name="Kokoza E."/>
            <person name="Koutsos A."/>
            <person name="Letunic I."/>
            <person name="Levitsky A."/>
            <person name="Liang Y."/>
            <person name="Lin J.J."/>
            <person name="Lobo N.F."/>
            <person name="Lopez J.R."/>
            <person name="Malek J.A."/>
            <person name="McIntosh T.C."/>
            <person name="Meister S."/>
            <person name="Miller J."/>
            <person name="Mobarry C."/>
            <person name="Mongin E."/>
            <person name="Murphy S.D."/>
            <person name="O'Brochta D.A."/>
            <person name="Pfannkoch C."/>
            <person name="Qi R."/>
            <person name="Regier M.A."/>
            <person name="Remington K."/>
            <person name="Shao H."/>
            <person name="Sharakhova M.V."/>
            <person name="Sitter C.D."/>
            <person name="Shetty J."/>
            <person name="Smith T.J."/>
            <person name="Strong R."/>
            <person name="Sun J."/>
            <person name="Thomasova D."/>
            <person name="Ton L.Q."/>
            <person name="Topalis P."/>
            <person name="Tu Z."/>
            <person name="Unger M.F."/>
            <person name="Walenz B."/>
            <person name="Wang A."/>
            <person name="Wang J."/>
            <person name="Wang M."/>
            <person name="Wang X."/>
            <person name="Woodford K.J."/>
            <person name="Wortman J.R."/>
            <person name="Wu M."/>
            <person name="Yao A."/>
            <person name="Zdobnov E.M."/>
            <person name="Zhang H."/>
            <person name="Zhao Q."/>
            <person name="Zhao S."/>
            <person name="Zhu S.C."/>
            <person name="Zhimulev I."/>
            <person name="Coluzzi M."/>
            <person name="della Torre A."/>
            <person name="Roth C.W."/>
            <person name="Louis C."/>
            <person name="Kalush F."/>
            <person name="Mural R.J."/>
            <person name="Myers E.W."/>
            <person name="Adams M.D."/>
            <person name="Smith H.O."/>
            <person name="Broder S."/>
            <person name="Gardner M.J."/>
            <person name="Fraser C.M."/>
            <person name="Birney E."/>
            <person name="Bork P."/>
            <person name="Brey P.T."/>
            <person name="Venter J.C."/>
            <person name="Weissenbach J."/>
            <person name="Kafatos F.C."/>
            <person name="Collins F.H."/>
            <person name="Hoffman S.L."/>
        </authorList>
    </citation>
    <scope>NUCLEOTIDE SEQUENCE [LARGE SCALE GENOMIC DNA]</scope>
    <source>
        <strain evidence="11 12">PEST</strain>
    </source>
</reference>
<feature type="compositionally biased region" description="Polar residues" evidence="9">
    <location>
        <begin position="263"/>
        <end position="272"/>
    </location>
</feature>
<dbReference type="Proteomes" id="UP000007062">
    <property type="component" value="Chromosome 3L"/>
</dbReference>
<dbReference type="InParanoid" id="A0A1S4H8V5"/>
<dbReference type="InterPro" id="IPR037272">
    <property type="entry name" value="SNS_sf"/>
</dbReference>
<evidence type="ECO:0000256" key="6">
    <source>
        <dbReference type="ARBA" id="ARBA00022989"/>
    </source>
</evidence>
<feature type="compositionally biased region" description="Basic residues" evidence="9">
    <location>
        <begin position="412"/>
        <end position="421"/>
    </location>
</feature>
<dbReference type="PANTHER" id="PTHR11616">
    <property type="entry name" value="SODIUM/CHLORIDE DEPENDENT TRANSPORTER"/>
    <property type="match status" value="1"/>
</dbReference>
<dbReference type="PROSITE" id="PS50267">
    <property type="entry name" value="NA_NEUROTRAN_SYMP_3"/>
    <property type="match status" value="1"/>
</dbReference>
<feature type="compositionally biased region" description="Low complexity" evidence="9">
    <location>
        <begin position="619"/>
        <end position="636"/>
    </location>
</feature>
<feature type="compositionally biased region" description="Polar residues" evidence="9">
    <location>
        <begin position="1474"/>
        <end position="1501"/>
    </location>
</feature>
<feature type="compositionally biased region" description="Low complexity" evidence="9">
    <location>
        <begin position="500"/>
        <end position="510"/>
    </location>
</feature>
<keyword evidence="12" id="KW-1185">Reference proteome</keyword>
<keyword evidence="3" id="KW-0813">Transport</keyword>
<feature type="compositionally biased region" description="Low complexity" evidence="9">
    <location>
        <begin position="241"/>
        <end position="254"/>
    </location>
</feature>
<comment type="subcellular location">
    <subcellularLocation>
        <location evidence="1">Membrane</location>
        <topology evidence="1">Multi-pass membrane protein</topology>
    </subcellularLocation>
</comment>
<dbReference type="GO" id="GO:0005886">
    <property type="term" value="C:plasma membrane"/>
    <property type="evidence" value="ECO:0000318"/>
    <property type="project" value="GO_Central"/>
</dbReference>
<feature type="compositionally biased region" description="Low complexity" evidence="9">
    <location>
        <begin position="699"/>
        <end position="717"/>
    </location>
</feature>
<dbReference type="GO" id="GO:1903804">
    <property type="term" value="P:glycine import across plasma membrane"/>
    <property type="evidence" value="ECO:0000318"/>
    <property type="project" value="GO_Central"/>
</dbReference>
<dbReference type="Pfam" id="PF00209">
    <property type="entry name" value="SNF"/>
    <property type="match status" value="1"/>
</dbReference>
<feature type="region of interest" description="Disordered" evidence="9">
    <location>
        <begin position="225"/>
        <end position="306"/>
    </location>
</feature>
<evidence type="ECO:0000313" key="11">
    <source>
        <dbReference type="EnsemblMetazoa" id="AGAP012290-PA"/>
    </source>
</evidence>
<feature type="compositionally biased region" description="Polar residues" evidence="9">
    <location>
        <begin position="1419"/>
        <end position="1428"/>
    </location>
</feature>
<feature type="transmembrane region" description="Helical" evidence="10">
    <location>
        <begin position="1340"/>
        <end position="1362"/>
    </location>
</feature>
<feature type="region of interest" description="Disordered" evidence="9">
    <location>
        <begin position="586"/>
        <end position="751"/>
    </location>
</feature>
<evidence type="ECO:0000256" key="2">
    <source>
        <dbReference type="ARBA" id="ARBA00006459"/>
    </source>
</evidence>
<feature type="transmembrane region" description="Helical" evidence="10">
    <location>
        <begin position="1016"/>
        <end position="1035"/>
    </location>
</feature>
<comment type="similarity">
    <text evidence="2">Belongs to the sodium:neurotransmitter symporter (SNF) (TC 2.A.22) family.</text>
</comment>
<dbReference type="EMBL" id="AAAB01008986">
    <property type="status" value="NOT_ANNOTATED_CDS"/>
    <property type="molecule type" value="Genomic_DNA"/>
</dbReference>
<evidence type="ECO:0000256" key="10">
    <source>
        <dbReference type="SAM" id="Phobius"/>
    </source>
</evidence>
<feature type="region of interest" description="Disordered" evidence="9">
    <location>
        <begin position="498"/>
        <end position="517"/>
    </location>
</feature>
<dbReference type="PANTHER" id="PTHR11616:SF323">
    <property type="entry name" value="SODIUM-DEPENDENT TRANSPORTER BEDRAGGLED"/>
    <property type="match status" value="1"/>
</dbReference>
<dbReference type="EnsemblMetazoa" id="AGAP012290-RA">
    <property type="protein sequence ID" value="AGAP012290-PA"/>
    <property type="gene ID" value="AGAP012290"/>
</dbReference>
<feature type="compositionally biased region" description="Acidic residues" evidence="9">
    <location>
        <begin position="225"/>
        <end position="240"/>
    </location>
</feature>
<feature type="transmembrane region" description="Helical" evidence="10">
    <location>
        <begin position="785"/>
        <end position="807"/>
    </location>
</feature>
<feature type="compositionally biased region" description="Basic and acidic residues" evidence="9">
    <location>
        <begin position="1429"/>
        <end position="1438"/>
    </location>
</feature>
<evidence type="ECO:0000256" key="7">
    <source>
        <dbReference type="ARBA" id="ARBA00023136"/>
    </source>
</evidence>
<evidence type="ECO:0000256" key="3">
    <source>
        <dbReference type="ARBA" id="ARBA00022448"/>
    </source>
</evidence>
<dbReference type="GO" id="GO:0015179">
    <property type="term" value="F:L-amino acid transmembrane transporter activity"/>
    <property type="evidence" value="ECO:0000318"/>
    <property type="project" value="GO_Central"/>
</dbReference>
<evidence type="ECO:0000256" key="9">
    <source>
        <dbReference type="SAM" id="MobiDB-lite"/>
    </source>
</evidence>
<feature type="transmembrane region" description="Helical" evidence="10">
    <location>
        <begin position="1056"/>
        <end position="1081"/>
    </location>
</feature>
<feature type="transmembrane region" description="Helical" evidence="10">
    <location>
        <begin position="937"/>
        <end position="956"/>
    </location>
</feature>
<sequence length="1664" mass="181076">MEEAVNHLTNSQSTAKTMANDGGVIPEYCTLPRPAARTRPDPAEHQHVAGWRATGGDHFYTLRPAKPAPAMGGVGGRIKPTAAGGSSSFRKVPTAEDLAEESPNRSLLLYEQNMSTFENFCERRNSERQLQQQPHQAEEEEQEEEQDSGQLAPESLGNFCTLRKGRRTHNGADVRREKGPFGGAYCTLKKKKLQLNRKFVESFLEDPNAKVVDYLSELDAYLDEMDGGVDEDDADDDDEVATAMSDDSDSASAGSEDRHASETVLQLASECQNGGKREAEQVGESLQYYQPSEVRRRAAGGEASESGVSFGELYQEDRIKFGDIKHFCTLPKQKRTQFLNAFRRGASLRRSVVGPKPTNDGGERRAQHIPERKTVTGDERTESRHNTDEHEAASTGNSLPRHGPSWDESAAPHHHRSWHRNSMRKKHLIELPEQDTVAAAPSTTASQESLLEANELSSISTLPVDEVPATLDPIGASLVVALPPSPVPFVERTEREQIVASAPPASLSSSPQPPQLLETDLDGMLVQERPRQAGRRAQSQPRIGSITVVRDAATNELIIRTNSVPGQPPTAPPAEELLTQLHHEIHHPQQNRQHHHGRYVAESEEGSSMGSSRNPSPVSLLSTTTTCSSIASAADNANDRTRRTLEQPIDGSTEAGSVPFSRGVDVRDENASIGSSAQPSRSSSNGRRQRNSSEVQRRSASTTTQAAEPATASTAPTAGGGNNNENDESDTEASPQRSSSRRSDGRPKARWPHAISRSLATTFCTLGLFNISRFAVFSVHFGANFVVQFLLFSLLFGIPMLWLQMVLGARIRGGPVTMWRISPICKGIGIALLLAQTLIALYSAISLAWVLVYFRDAFIMRNEKYRWQEPFEAYHSGRDNQSYRLPDTVADYFNGVVLQRYYLAHQAVSSSLPTGYGGRILPPVSQSTSRASGIGAIRFQLAFNLAIIWTFVFVALCRGIRSLGKITIGVFVGAFAALTAVCAKFLTFIDYDSVQNIFPATDWQDFFLNSRSWTSAAQETFLTWGLLGVSIYALNCRSNRKGSCNVRTRRELRRDAFLVAFITLTVLILAAVLGSACVQILNSRGYYYLPGSYENLGTNVFLRPANQPLPPQHATMPNRWLLRYSTVVGESFKRSYADPSRESGYQALRLVTELLPAALAAATPEHIAPIWGMIGYLALVLFGLGQLCVMWKPIAGAIGDAPSSILLSCVTGLLLGMPLATEGGIHIVHYLDTILGAAWWLLLLWIGHILALFLVRGRPFTSDILVNDLQMLQSFSAFVAFAWNFLIPIGLIFLCILQYRLSNSAALFNWSSASTVAAAASTSATGASNYWPLWARQVGGFVQVSFLLLVPVVMVIQIYRYLCRGPPDILDRVDLLLRPAIYGDTGNSLRMMQTRRAAVSSPLQRTRNGGAAGGRDSSEPTITISMDSRSVRDADDAPPKYTPPPSYTTATGARIAKLLRNSIRRSVRRLMGETSGSAPSVRQRTALPQTAPDSLGANPSTGDELPPPDYCSALQQFGGPCAMPMAGLELTNHHPSAVAPRILYNSATLGSGRRYRSLNAAGEPTAAQPTSSHPPSFTASDVRQVLRPGTTTTVAPTSANGGAGFTQTLRNTLLRRGHSMENLVLAAAPLGDSSIITLHGEDDDDEHHGYGGGNNGSTGRDSVI</sequence>
<feature type="transmembrane region" description="Helical" evidence="10">
    <location>
        <begin position="1275"/>
        <end position="1299"/>
    </location>
</feature>
<dbReference type="SUPFAM" id="SSF161070">
    <property type="entry name" value="SNF-like"/>
    <property type="match status" value="1"/>
</dbReference>
<dbReference type="VEuPathDB" id="VectorBase:AGAMI1_006024"/>